<dbReference type="Pfam" id="PF05901">
    <property type="entry name" value="Excalibur"/>
    <property type="match status" value="1"/>
</dbReference>
<evidence type="ECO:0000313" key="5">
    <source>
        <dbReference type="Proteomes" id="UP000627984"/>
    </source>
</evidence>
<proteinExistence type="predicted"/>
<keyword evidence="2" id="KW-1133">Transmembrane helix</keyword>
<feature type="transmembrane region" description="Helical" evidence="2">
    <location>
        <begin position="101"/>
        <end position="124"/>
    </location>
</feature>
<dbReference type="InterPro" id="IPR054384">
    <property type="entry name" value="SecDF_P1_head"/>
</dbReference>
<accession>A0AA37F281</accession>
<dbReference type="AlphaFoldDB" id="A0AA37F281"/>
<feature type="compositionally biased region" description="Pro residues" evidence="1">
    <location>
        <begin position="270"/>
        <end position="280"/>
    </location>
</feature>
<evidence type="ECO:0000313" key="4">
    <source>
        <dbReference type="EMBL" id="GGK45922.1"/>
    </source>
</evidence>
<feature type="compositionally biased region" description="Low complexity" evidence="1">
    <location>
        <begin position="82"/>
        <end position="95"/>
    </location>
</feature>
<comment type="caution">
    <text evidence="4">The sequence shown here is derived from an EMBL/GenBank/DDBJ whole genome shotgun (WGS) entry which is preliminary data.</text>
</comment>
<dbReference type="SMART" id="SM00894">
    <property type="entry name" value="Excalibur"/>
    <property type="match status" value="1"/>
</dbReference>
<feature type="region of interest" description="Disordered" evidence="1">
    <location>
        <begin position="1"/>
        <end position="95"/>
    </location>
</feature>
<feature type="compositionally biased region" description="Low complexity" evidence="1">
    <location>
        <begin position="30"/>
        <end position="45"/>
    </location>
</feature>
<evidence type="ECO:0000256" key="2">
    <source>
        <dbReference type="SAM" id="Phobius"/>
    </source>
</evidence>
<reference evidence="4" key="1">
    <citation type="journal article" date="2014" name="Int. J. Syst. Evol. Microbiol.">
        <title>Complete genome sequence of Corynebacterium casei LMG S-19264T (=DSM 44701T), isolated from a smear-ripened cheese.</title>
        <authorList>
            <consortium name="US DOE Joint Genome Institute (JGI-PGF)"/>
            <person name="Walter F."/>
            <person name="Albersmeier A."/>
            <person name="Kalinowski J."/>
            <person name="Ruckert C."/>
        </authorList>
    </citation>
    <scope>NUCLEOTIDE SEQUENCE</scope>
    <source>
        <strain evidence="4">JCM 3093</strain>
    </source>
</reference>
<feature type="compositionally biased region" description="Low complexity" evidence="1">
    <location>
        <begin position="295"/>
        <end position="319"/>
    </location>
</feature>
<feature type="region of interest" description="Disordered" evidence="1">
    <location>
        <begin position="265"/>
        <end position="364"/>
    </location>
</feature>
<feature type="compositionally biased region" description="Low complexity" evidence="1">
    <location>
        <begin position="326"/>
        <end position="355"/>
    </location>
</feature>
<dbReference type="Pfam" id="PF22599">
    <property type="entry name" value="SecDF_P1_head"/>
    <property type="match status" value="1"/>
</dbReference>
<feature type="domain" description="Excalibur calcium-binding" evidence="3">
    <location>
        <begin position="363"/>
        <end position="400"/>
    </location>
</feature>
<keyword evidence="2" id="KW-0812">Transmembrane</keyword>
<keyword evidence="2" id="KW-0472">Membrane</keyword>
<dbReference type="Proteomes" id="UP000627984">
    <property type="component" value="Unassembled WGS sequence"/>
</dbReference>
<evidence type="ECO:0000259" key="3">
    <source>
        <dbReference type="SMART" id="SM00894"/>
    </source>
</evidence>
<dbReference type="InterPro" id="IPR008613">
    <property type="entry name" value="Excalibur_Ca-bd_domain"/>
</dbReference>
<protein>
    <recommendedName>
        <fullName evidence="3">Excalibur calcium-binding domain-containing protein</fullName>
    </recommendedName>
</protein>
<reference evidence="4" key="2">
    <citation type="submission" date="2022-09" db="EMBL/GenBank/DDBJ databases">
        <authorList>
            <person name="Sun Q."/>
            <person name="Ohkuma M."/>
        </authorList>
    </citation>
    <scope>NUCLEOTIDE SEQUENCE</scope>
    <source>
        <strain evidence="4">JCM 3093</strain>
    </source>
</reference>
<feature type="compositionally biased region" description="Pro residues" evidence="1">
    <location>
        <begin position="15"/>
        <end position="29"/>
    </location>
</feature>
<organism evidence="4 5">
    <name type="scientific">Planomonospora parontospora</name>
    <dbReference type="NCBI Taxonomy" id="58119"/>
    <lineage>
        <taxon>Bacteria</taxon>
        <taxon>Bacillati</taxon>
        <taxon>Actinomycetota</taxon>
        <taxon>Actinomycetes</taxon>
        <taxon>Streptosporangiales</taxon>
        <taxon>Streptosporangiaceae</taxon>
        <taxon>Planomonospora</taxon>
    </lineage>
</organism>
<name>A0AA37F281_9ACTN</name>
<dbReference type="EMBL" id="BMQD01000001">
    <property type="protein sequence ID" value="GGK45922.1"/>
    <property type="molecule type" value="Genomic_DNA"/>
</dbReference>
<dbReference type="Gene3D" id="3.30.1360.200">
    <property type="match status" value="1"/>
</dbReference>
<gene>
    <name evidence="4" type="ORF">GCM10010126_02000</name>
</gene>
<sequence length="404" mass="39123">MTMGKHSGPGATPEPQGPPPAPSGPPAPGAGPASGTAPGPARTGAFPGGGAFPGPNSGPPQPGAAPGRTPGAASGGAGPGTVPGRAPGVPGGPRASRATTAVLVVALVLVVLTTGVLATIAVLMTRNPGVPLGAPPPQRLPAPIHFAPVTAAQSGPCTTPEGVPDEAGQVCYEVAAGVDVTAVRGIDAVRGGDGFYAVRITFAPAFRDRINSLTEEAVDQQIAIVVGGRVLAAPRVGEVITEDSMQIAGSFTREQAEAMVARLRGTPAGTSPPPATPPTTAPTGAPATTPPPTGPTGTNPTGFGPTGAPAATNPAATAPATPPASAPATGTTAPAGRATTAPAAAPSGRTGADRAGAGGTDRRFGTCREATEAGYGPYFKESDPEYAWYADGDGDGVACDSDRP</sequence>
<evidence type="ECO:0000256" key="1">
    <source>
        <dbReference type="SAM" id="MobiDB-lite"/>
    </source>
</evidence>